<evidence type="ECO:0000256" key="9">
    <source>
        <dbReference type="ARBA" id="ARBA00023239"/>
    </source>
</evidence>
<dbReference type="InterPro" id="IPR042284">
    <property type="entry name" value="AdoMetDC_N"/>
</dbReference>
<feature type="active site" description="Proton donor; for catalytic activity" evidence="15">
    <location>
        <position position="84"/>
    </location>
</feature>
<dbReference type="UniPathway" id="UPA00331">
    <property type="reaction ID" value="UER00451"/>
</dbReference>
<evidence type="ECO:0000256" key="2">
    <source>
        <dbReference type="ARBA" id="ARBA00011601"/>
    </source>
</evidence>
<dbReference type="GO" id="GO:0008295">
    <property type="term" value="P:spermidine biosynthetic process"/>
    <property type="evidence" value="ECO:0007669"/>
    <property type="project" value="UniProtKB-UniRule"/>
</dbReference>
<dbReference type="OrthoDB" id="114016at2157"/>
<keyword evidence="3 15" id="KW-0949">S-adenosyl-L-methionine</keyword>
<reference evidence="16 17" key="1">
    <citation type="journal article" date="2015" name="Int. J. Syst. Evol. Microbiol.">
        <title>M ethanocaldococcus bathoardescens sp. nov., a hyperthermophilic methanogen isolated from a volcanically active deep-sea hydrothermal vent.</title>
        <authorList>
            <person name="Stewart L.C."/>
            <person name="Jung J.H."/>
            <person name="Kim Y.T."/>
            <person name="Kwon S.W."/>
            <person name="Park C.S."/>
            <person name="Holden J.F."/>
        </authorList>
    </citation>
    <scope>NUCLEOTIDE SEQUENCE [LARGE SCALE GENOMIC DNA]</scope>
    <source>
        <strain evidence="16 17">JH146</strain>
    </source>
</reference>
<proteinExistence type="inferred from homology"/>
<dbReference type="RefSeq" id="WP_048201884.1">
    <property type="nucleotide sequence ID" value="NZ_CP009149.1"/>
</dbReference>
<evidence type="ECO:0000256" key="7">
    <source>
        <dbReference type="ARBA" id="ARBA00023115"/>
    </source>
</evidence>
<evidence type="ECO:0000313" key="16">
    <source>
        <dbReference type="EMBL" id="AIJ05731.1"/>
    </source>
</evidence>
<comment type="pathway">
    <text evidence="1 15">Amine and polyamine biosynthesis; S-adenosylmethioninamine biosynthesis; S-adenosylmethioninamine from S-adenosyl-L-methionine: step 1/1.</text>
</comment>
<dbReference type="GeneID" id="24891495"/>
<feature type="modified residue" description="Pyruvic acid (Ser); by autocatalysis" evidence="15">
    <location>
        <position position="64"/>
    </location>
</feature>
<feature type="chain" id="PRO_5023523205" description="S-adenosylmethionine decarboxylase alpha chain" evidence="15">
    <location>
        <begin position="64"/>
        <end position="123"/>
    </location>
</feature>
<gene>
    <name evidence="15" type="primary">speH</name>
    <name evidence="16" type="ORF">JH146_0886</name>
</gene>
<dbReference type="InterPro" id="IPR016067">
    <property type="entry name" value="S-AdoMet_deCO2ase_core"/>
</dbReference>
<dbReference type="EC" id="4.1.1.50" evidence="15"/>
<comment type="cofactor">
    <cofactor evidence="15">
        <name>pyruvate</name>
        <dbReference type="ChEBI" id="CHEBI:15361"/>
    </cofactor>
    <text evidence="15">Binds 1 pyruvoyl group covalently per subunit.</text>
</comment>
<evidence type="ECO:0000256" key="11">
    <source>
        <dbReference type="ARBA" id="ARBA00023317"/>
    </source>
</evidence>
<dbReference type="FunFam" id="3.30.360.110:FF:000001">
    <property type="entry name" value="S-adenosylmethionine decarboxylase proenzyme"/>
    <property type="match status" value="1"/>
</dbReference>
<keyword evidence="4 15" id="KW-0210">Decarboxylase</keyword>
<evidence type="ECO:0000256" key="8">
    <source>
        <dbReference type="ARBA" id="ARBA00023145"/>
    </source>
</evidence>
<protein>
    <recommendedName>
        <fullName evidence="15">S-adenosylmethionine decarboxylase proenzyme</fullName>
        <shortName evidence="15">AdoMetDC</shortName>
        <shortName evidence="15">SAMDC</shortName>
        <ecNumber evidence="15">4.1.1.50</ecNumber>
    </recommendedName>
    <component>
        <recommendedName>
            <fullName evidence="15">S-adenosylmethionine decarboxylase beta chain</fullName>
        </recommendedName>
    </component>
    <component>
        <recommendedName>
            <fullName evidence="15">S-adenosylmethionine decarboxylase alpha chain</fullName>
        </recommendedName>
    </component>
</protein>
<keyword evidence="7 15" id="KW-0620">Polyamine biosynthesis</keyword>
<dbReference type="Gene3D" id="3.30.160.750">
    <property type="match status" value="1"/>
</dbReference>
<dbReference type="KEGG" id="mjh:JH146_0886"/>
<evidence type="ECO:0000256" key="3">
    <source>
        <dbReference type="ARBA" id="ARBA00022691"/>
    </source>
</evidence>
<evidence type="ECO:0000256" key="4">
    <source>
        <dbReference type="ARBA" id="ARBA00022793"/>
    </source>
</evidence>
<dbReference type="InterPro" id="IPR042286">
    <property type="entry name" value="AdoMetDC_C"/>
</dbReference>
<dbReference type="Proteomes" id="UP000028781">
    <property type="component" value="Chromosome"/>
</dbReference>
<dbReference type="GO" id="GO:0004014">
    <property type="term" value="F:adenosylmethionine decarboxylase activity"/>
    <property type="evidence" value="ECO:0007669"/>
    <property type="project" value="UniProtKB-UniRule"/>
</dbReference>
<keyword evidence="17" id="KW-1185">Reference proteome</keyword>
<feature type="site" description="Cleavage (non-hydrolytic); by autolysis" evidence="15">
    <location>
        <begin position="63"/>
        <end position="64"/>
    </location>
</feature>
<dbReference type="Gene3D" id="3.30.360.110">
    <property type="entry name" value="S-adenosylmethionine decarboxylase domain"/>
    <property type="match status" value="1"/>
</dbReference>
<keyword evidence="9 15" id="KW-0456">Lyase</keyword>
<evidence type="ECO:0000313" key="17">
    <source>
        <dbReference type="Proteomes" id="UP000028781"/>
    </source>
</evidence>
<dbReference type="STRING" id="1301915.JH146_0886"/>
<name>A0A076LC46_9EURY</name>
<evidence type="ECO:0000256" key="13">
    <source>
        <dbReference type="ARBA" id="ARBA00056215"/>
    </source>
</evidence>
<keyword evidence="8 15" id="KW-0865">Zymogen</keyword>
<evidence type="ECO:0000256" key="15">
    <source>
        <dbReference type="HAMAP-Rule" id="MF_00464"/>
    </source>
</evidence>
<dbReference type="PANTHER" id="PTHR33866">
    <property type="entry name" value="S-ADENOSYLMETHIONINE DECARBOXYLASE PROENZYME"/>
    <property type="match status" value="1"/>
</dbReference>
<evidence type="ECO:0000256" key="6">
    <source>
        <dbReference type="ARBA" id="ARBA00023066"/>
    </source>
</evidence>
<keyword evidence="5 15" id="KW-0068">Autocatalytic cleavage</keyword>
<dbReference type="SUPFAM" id="SSF56276">
    <property type="entry name" value="S-adenosylmethionine decarboxylase"/>
    <property type="match status" value="1"/>
</dbReference>
<dbReference type="HAMAP" id="MF_00464">
    <property type="entry name" value="AdoMetDC_1"/>
    <property type="match status" value="1"/>
</dbReference>
<evidence type="ECO:0000256" key="5">
    <source>
        <dbReference type="ARBA" id="ARBA00022813"/>
    </source>
</evidence>
<sequence>MLKYLGKHLILELWGCDPKALDDVEGIEKMLIDSVEACGATLICVRTHKFSPQGATGVAVLAESHISIHTWPELGYAAMDIFTCGAHVEPAKALPIIKEFLKPKHIEILDLKRGIRLNEGDEE</sequence>
<keyword evidence="10 15" id="KW-0704">Schiff base</keyword>
<evidence type="ECO:0000256" key="12">
    <source>
        <dbReference type="ARBA" id="ARBA00048112"/>
    </source>
</evidence>
<comment type="catalytic activity">
    <reaction evidence="12 15">
        <text>S-adenosyl-L-methionine + H(+) = S-adenosyl 3-(methylsulfanyl)propylamine + CO2</text>
        <dbReference type="Rhea" id="RHEA:15981"/>
        <dbReference type="ChEBI" id="CHEBI:15378"/>
        <dbReference type="ChEBI" id="CHEBI:16526"/>
        <dbReference type="ChEBI" id="CHEBI:57443"/>
        <dbReference type="ChEBI" id="CHEBI:59789"/>
        <dbReference type="EC" id="4.1.1.50"/>
    </reaction>
</comment>
<feature type="active site" description="Schiff-base intermediate with substrate; via pyruvic acid" evidence="15">
    <location>
        <position position="64"/>
    </location>
</feature>
<dbReference type="EMBL" id="CP009149">
    <property type="protein sequence ID" value="AIJ05731.1"/>
    <property type="molecule type" value="Genomic_DNA"/>
</dbReference>
<accession>A0A076LC46</accession>
<keyword evidence="6 15" id="KW-0745">Spermidine biosynthesis</keyword>
<dbReference type="NCBIfam" id="TIGR03330">
    <property type="entry name" value="SAM_DCase_Bsu"/>
    <property type="match status" value="1"/>
</dbReference>
<dbReference type="PANTHER" id="PTHR33866:SF2">
    <property type="entry name" value="S-ADENOSYLMETHIONINE DECARBOXYLASE PROENZYME"/>
    <property type="match status" value="1"/>
</dbReference>
<comment type="function">
    <text evidence="13 15">Catalyzes the decarboxylation of S-adenosylmethionine to S-adenosylmethioninamine (dcAdoMet), the propylamine donor required for the synthesis of the polyamines spermine and spermidine from the diamine putrescine.</text>
</comment>
<feature type="active site" description="Proton acceptor; for processing activity" evidence="15">
    <location>
        <position position="69"/>
    </location>
</feature>
<dbReference type="HOGENOM" id="CLU_125470_2_3_2"/>
<feature type="chain" id="PRO_5023523204" description="S-adenosylmethionine decarboxylase beta chain" evidence="15">
    <location>
        <begin position="1"/>
        <end position="63"/>
    </location>
</feature>
<dbReference type="Pfam" id="PF02675">
    <property type="entry name" value="AdoMet_dc"/>
    <property type="match status" value="1"/>
</dbReference>
<evidence type="ECO:0000256" key="14">
    <source>
        <dbReference type="ARBA" id="ARBA00061583"/>
    </source>
</evidence>
<dbReference type="AlphaFoldDB" id="A0A076LC46"/>
<dbReference type="InterPro" id="IPR017716">
    <property type="entry name" value="S-AdoMet_deCOase_pro-enz"/>
</dbReference>
<dbReference type="GO" id="GO:0005829">
    <property type="term" value="C:cytosol"/>
    <property type="evidence" value="ECO:0007669"/>
    <property type="project" value="TreeGrafter"/>
</dbReference>
<evidence type="ECO:0000256" key="10">
    <source>
        <dbReference type="ARBA" id="ARBA00023270"/>
    </source>
</evidence>
<comment type="subunit">
    <text evidence="2 15">Heterotetramer of two alpha and two beta chains arranged as a dimer of alpha/beta heterodimers.</text>
</comment>
<evidence type="ECO:0000256" key="1">
    <source>
        <dbReference type="ARBA" id="ARBA00004911"/>
    </source>
</evidence>
<comment type="PTM">
    <text evidence="15">Is synthesized initially as an inactive proenzyme. Formation of the active enzyme involves a self-maturation process in which the active site pyruvoyl group is generated from an internal serine residue via an autocatalytic post-translational modification. Two non-identical subunits are generated from the proenzyme in this reaction, and the pyruvate is formed at the N-terminus of the alpha chain, which is derived from the carboxyl end of the proenzyme. The post-translation cleavage follows an unusual pathway, termed non-hydrolytic serinolysis, in which the side chain hydroxyl group of the serine supplies its oxygen atom to form the C-terminus of the beta chain, while the remainder of the serine residue undergoes an oxidative deamination to produce ammonia and the pyruvoyl group blocking the N-terminus of the alpha chain.</text>
</comment>
<dbReference type="InterPro" id="IPR003826">
    <property type="entry name" value="AdoMetDC_fam_prok"/>
</dbReference>
<keyword evidence="11 15" id="KW-0670">Pyruvate</keyword>
<comment type="similarity">
    <text evidence="14 15">Belongs to the prokaryotic AdoMetDC family. Type 1 subfamily.</text>
</comment>
<organism evidence="16 17">
    <name type="scientific">Methanocaldococcus bathoardescens</name>
    <dbReference type="NCBI Taxonomy" id="1301915"/>
    <lineage>
        <taxon>Archaea</taxon>
        <taxon>Methanobacteriati</taxon>
        <taxon>Methanobacteriota</taxon>
        <taxon>Methanomada group</taxon>
        <taxon>Methanococci</taxon>
        <taxon>Methanococcales</taxon>
        <taxon>Methanocaldococcaceae</taxon>
        <taxon>Methanocaldococcus</taxon>
    </lineage>
</organism>